<reference evidence="1" key="2">
    <citation type="journal article" date="2021" name="PeerJ">
        <title>Extensive microbial diversity within the chicken gut microbiome revealed by metagenomics and culture.</title>
        <authorList>
            <person name="Gilroy R."/>
            <person name="Ravi A."/>
            <person name="Getino M."/>
            <person name="Pursley I."/>
            <person name="Horton D.L."/>
            <person name="Alikhan N.F."/>
            <person name="Baker D."/>
            <person name="Gharbi K."/>
            <person name="Hall N."/>
            <person name="Watson M."/>
            <person name="Adriaenssens E.M."/>
            <person name="Foster-Nyarko E."/>
            <person name="Jarju S."/>
            <person name="Secka A."/>
            <person name="Antonio M."/>
            <person name="Oren A."/>
            <person name="Chaudhuri R.R."/>
            <person name="La Ragione R."/>
            <person name="Hildebrand F."/>
            <person name="Pallen M.J."/>
        </authorList>
    </citation>
    <scope>NUCLEOTIDE SEQUENCE</scope>
    <source>
        <strain evidence="1">ChiBcec2-4451</strain>
    </source>
</reference>
<evidence type="ECO:0000313" key="1">
    <source>
        <dbReference type="EMBL" id="HIV13967.1"/>
    </source>
</evidence>
<comment type="caution">
    <text evidence="1">The sequence shown here is derived from an EMBL/GenBank/DDBJ whole genome shotgun (WGS) entry which is preliminary data.</text>
</comment>
<dbReference type="AlphaFoldDB" id="A0A9D1NW27"/>
<proteinExistence type="predicted"/>
<name>A0A9D1NW27_9FIRM</name>
<organism evidence="1 2">
    <name type="scientific">Candidatus Pullilachnospira stercoravium</name>
    <dbReference type="NCBI Taxonomy" id="2840913"/>
    <lineage>
        <taxon>Bacteria</taxon>
        <taxon>Bacillati</taxon>
        <taxon>Bacillota</taxon>
        <taxon>Clostridia</taxon>
        <taxon>Lachnospirales</taxon>
        <taxon>Lachnospiraceae</taxon>
        <taxon>Lachnospiraceae incertae sedis</taxon>
        <taxon>Candidatus Pullilachnospira</taxon>
    </lineage>
</organism>
<reference evidence="1" key="1">
    <citation type="submission" date="2020-10" db="EMBL/GenBank/DDBJ databases">
        <authorList>
            <person name="Gilroy R."/>
        </authorList>
    </citation>
    <scope>NUCLEOTIDE SEQUENCE</scope>
    <source>
        <strain evidence="1">ChiBcec2-4451</strain>
    </source>
</reference>
<evidence type="ECO:0000313" key="2">
    <source>
        <dbReference type="Proteomes" id="UP000886723"/>
    </source>
</evidence>
<protein>
    <submittedName>
        <fullName evidence="1">Uncharacterized protein</fullName>
    </submittedName>
</protein>
<sequence>MKIGTEDNKRKTPVPLEAEILCQNTEDPMDFWIWLNRRIQQSANLEITGKQGEKQDIEER</sequence>
<accession>A0A9D1NW27</accession>
<gene>
    <name evidence="1" type="ORF">IAA63_12635</name>
</gene>
<dbReference type="EMBL" id="DVON01000270">
    <property type="protein sequence ID" value="HIV13967.1"/>
    <property type="molecule type" value="Genomic_DNA"/>
</dbReference>
<dbReference type="Proteomes" id="UP000886723">
    <property type="component" value="Unassembled WGS sequence"/>
</dbReference>